<dbReference type="Gene3D" id="3.40.50.620">
    <property type="entry name" value="HUPs"/>
    <property type="match status" value="1"/>
</dbReference>
<organism evidence="6 7">
    <name type="scientific">Clostridium cavendishii DSM 21758</name>
    <dbReference type="NCBI Taxonomy" id="1121302"/>
    <lineage>
        <taxon>Bacteria</taxon>
        <taxon>Bacillati</taxon>
        <taxon>Bacillota</taxon>
        <taxon>Clostridia</taxon>
        <taxon>Eubacteriales</taxon>
        <taxon>Clostridiaceae</taxon>
        <taxon>Clostridium</taxon>
    </lineage>
</organism>
<dbReference type="InterPro" id="IPR006016">
    <property type="entry name" value="UspA"/>
</dbReference>
<dbReference type="STRING" id="1121302.SAMN02745163_03447"/>
<dbReference type="Pfam" id="PF00582">
    <property type="entry name" value="Usp"/>
    <property type="match status" value="1"/>
</dbReference>
<dbReference type="Proteomes" id="UP000184310">
    <property type="component" value="Unassembled WGS sequence"/>
</dbReference>
<dbReference type="GO" id="GO:0005737">
    <property type="term" value="C:cytoplasm"/>
    <property type="evidence" value="ECO:0007669"/>
    <property type="project" value="UniProtKB-ARBA"/>
</dbReference>
<keyword evidence="7" id="KW-1185">Reference proteome</keyword>
<accession>A0A1M6QTD0</accession>
<dbReference type="GO" id="GO:0000155">
    <property type="term" value="F:phosphorelay sensor kinase activity"/>
    <property type="evidence" value="ECO:0007669"/>
    <property type="project" value="InterPro"/>
</dbReference>
<protein>
    <submittedName>
        <fullName evidence="6">Two-component system, OmpR family, sensor histidine kinase KdpD</fullName>
    </submittedName>
</protein>
<dbReference type="InterPro" id="IPR027417">
    <property type="entry name" value="P-loop_NTPase"/>
</dbReference>
<dbReference type="InterPro" id="IPR014729">
    <property type="entry name" value="Rossmann-like_a/b/a_fold"/>
</dbReference>
<evidence type="ECO:0000313" key="6">
    <source>
        <dbReference type="EMBL" id="SHK23466.1"/>
    </source>
</evidence>
<proteinExistence type="predicted"/>
<dbReference type="RefSeq" id="WP_072990789.1">
    <property type="nucleotide sequence ID" value="NZ_FQZB01000015.1"/>
</dbReference>
<evidence type="ECO:0000313" key="7">
    <source>
        <dbReference type="Proteomes" id="UP000184310"/>
    </source>
</evidence>
<evidence type="ECO:0000256" key="3">
    <source>
        <dbReference type="ARBA" id="ARBA00023012"/>
    </source>
</evidence>
<evidence type="ECO:0000259" key="5">
    <source>
        <dbReference type="Pfam" id="PF02702"/>
    </source>
</evidence>
<sequence length="380" mass="43615">MEKERKTPSEALEEYYKQNRGVLKVFLGYAPGVGKTFSMLNEANRRLKRGQDVVIGYLEDHGREETIEQVGNLSFIPKQKIDYKGRTLEEMDVDAIISRKPELVIVDELAHTNVPGSKHKKRYEDVLEILNHGINVLTTVNIQHLESLNDVVEHITTVTVRETIPDKIIEDADEVVVVDITPDALINRLKRGNIYRRENIQRSLKNFFRKGNLTALRELALRQTADEVDEDLESYMKQKGIEDNWKVVERVLVCISSSPNAIKLLRHGARIAKRYKCEFYVIDVECTHPMSRKLTDKDRNSIAAHKTLAEKLGAETISLKGRSISSEILKFCHERHITQLVLGHSRRSSIETFFRGSTINKILEDAKDIEIRIIPCDTIY</sequence>
<dbReference type="OrthoDB" id="9806130at2"/>
<evidence type="ECO:0000256" key="2">
    <source>
        <dbReference type="ARBA" id="ARBA00022777"/>
    </source>
</evidence>
<dbReference type="PANTHER" id="PTHR45569">
    <property type="entry name" value="SENSOR PROTEIN KDPD"/>
    <property type="match status" value="1"/>
</dbReference>
<dbReference type="SUPFAM" id="SSF52540">
    <property type="entry name" value="P-loop containing nucleoside triphosphate hydrolases"/>
    <property type="match status" value="1"/>
</dbReference>
<dbReference type="AlphaFoldDB" id="A0A1M6QTD0"/>
<name>A0A1M6QTD0_9CLOT</name>
<feature type="domain" description="Signal transduction histidine kinase osmosensitive K+ channel sensor N-terminal" evidence="5">
    <location>
        <begin position="20"/>
        <end position="228"/>
    </location>
</feature>
<reference evidence="6 7" key="1">
    <citation type="submission" date="2016-11" db="EMBL/GenBank/DDBJ databases">
        <authorList>
            <person name="Jaros S."/>
            <person name="Januszkiewicz K."/>
            <person name="Wedrychowicz H."/>
        </authorList>
    </citation>
    <scope>NUCLEOTIDE SEQUENCE [LARGE SCALE GENOMIC DNA]</scope>
    <source>
        <strain evidence="6 7">DSM 21758</strain>
    </source>
</reference>
<dbReference type="GO" id="GO:0005886">
    <property type="term" value="C:plasma membrane"/>
    <property type="evidence" value="ECO:0007669"/>
    <property type="project" value="TreeGrafter"/>
</dbReference>
<dbReference type="CDD" id="cd01987">
    <property type="entry name" value="USP_KdpD-like"/>
    <property type="match status" value="1"/>
</dbReference>
<dbReference type="PANTHER" id="PTHR45569:SF1">
    <property type="entry name" value="SENSOR PROTEIN KDPD"/>
    <property type="match status" value="1"/>
</dbReference>
<dbReference type="InterPro" id="IPR003852">
    <property type="entry name" value="Sig_transdc_His_kinase_KdpD_N"/>
</dbReference>
<dbReference type="InterPro" id="IPR052023">
    <property type="entry name" value="Histidine_kinase_KdpD"/>
</dbReference>
<dbReference type="EMBL" id="FQZB01000015">
    <property type="protein sequence ID" value="SHK23466.1"/>
    <property type="molecule type" value="Genomic_DNA"/>
</dbReference>
<evidence type="ECO:0000259" key="4">
    <source>
        <dbReference type="Pfam" id="PF00582"/>
    </source>
</evidence>
<evidence type="ECO:0000256" key="1">
    <source>
        <dbReference type="ARBA" id="ARBA00022679"/>
    </source>
</evidence>
<dbReference type="Gene3D" id="3.40.50.300">
    <property type="entry name" value="P-loop containing nucleotide triphosphate hydrolases"/>
    <property type="match status" value="1"/>
</dbReference>
<dbReference type="Pfam" id="PF02702">
    <property type="entry name" value="KdpD"/>
    <property type="match status" value="1"/>
</dbReference>
<dbReference type="SUPFAM" id="SSF52402">
    <property type="entry name" value="Adenine nucleotide alpha hydrolases-like"/>
    <property type="match status" value="1"/>
</dbReference>
<dbReference type="FunFam" id="3.40.50.300:FF:000483">
    <property type="entry name" value="Sensor histidine kinase KdpD"/>
    <property type="match status" value="1"/>
</dbReference>
<gene>
    <name evidence="6" type="ORF">SAMN02745163_03447</name>
</gene>
<feature type="domain" description="UspA" evidence="4">
    <location>
        <begin position="249"/>
        <end position="366"/>
    </location>
</feature>
<keyword evidence="3" id="KW-0902">Two-component regulatory system</keyword>
<keyword evidence="2 6" id="KW-0418">Kinase</keyword>
<keyword evidence="1" id="KW-0808">Transferase</keyword>